<evidence type="ECO:0000256" key="2">
    <source>
        <dbReference type="ARBA" id="ARBA00007581"/>
    </source>
</evidence>
<dbReference type="Gene3D" id="3.40.830.10">
    <property type="entry name" value="LigB-like"/>
    <property type="match status" value="1"/>
</dbReference>
<dbReference type="OrthoDB" id="9790889at2"/>
<gene>
    <name evidence="7" type="ORF">SAMN04488543_0664</name>
</gene>
<keyword evidence="7" id="KW-0223">Dioxygenase</keyword>
<dbReference type="GO" id="GO:0008270">
    <property type="term" value="F:zinc ion binding"/>
    <property type="evidence" value="ECO:0007669"/>
    <property type="project" value="InterPro"/>
</dbReference>
<evidence type="ECO:0000256" key="1">
    <source>
        <dbReference type="ARBA" id="ARBA00001947"/>
    </source>
</evidence>
<dbReference type="STRING" id="546871.SAMN04488543_0664"/>
<name>A0A1H1MLB7_9ACTN</name>
<dbReference type="PANTHER" id="PTHR30096:SF0">
    <property type="entry name" value="4,5-DOPA DIOXYGENASE EXTRADIOL-LIKE PROTEIN"/>
    <property type="match status" value="1"/>
</dbReference>
<dbReference type="GO" id="GO:0016702">
    <property type="term" value="F:oxidoreductase activity, acting on single donors with incorporation of molecular oxygen, incorporation of two atoms of oxygen"/>
    <property type="evidence" value="ECO:0007669"/>
    <property type="project" value="UniProtKB-ARBA"/>
</dbReference>
<dbReference type="CDD" id="cd07363">
    <property type="entry name" value="45_DOPA_Dioxygenase"/>
    <property type="match status" value="1"/>
</dbReference>
<protein>
    <submittedName>
        <fullName evidence="7">Aromatic ring-opening dioxygenase, catalytic subunit, LigB family</fullName>
    </submittedName>
</protein>
<evidence type="ECO:0000259" key="6">
    <source>
        <dbReference type="Pfam" id="PF02900"/>
    </source>
</evidence>
<keyword evidence="5" id="KW-0560">Oxidoreductase</keyword>
<dbReference type="Proteomes" id="UP000199092">
    <property type="component" value="Chromosome I"/>
</dbReference>
<organism evidence="7 8">
    <name type="scientific">Friedmanniella luteola</name>
    <dbReference type="NCBI Taxonomy" id="546871"/>
    <lineage>
        <taxon>Bacteria</taxon>
        <taxon>Bacillati</taxon>
        <taxon>Actinomycetota</taxon>
        <taxon>Actinomycetes</taxon>
        <taxon>Propionibacteriales</taxon>
        <taxon>Nocardioidaceae</taxon>
        <taxon>Friedmanniella</taxon>
    </lineage>
</organism>
<evidence type="ECO:0000256" key="5">
    <source>
        <dbReference type="ARBA" id="ARBA00023002"/>
    </source>
</evidence>
<sequence>MTSLFERGVPAGAYDAFLPGAVAASRRQPLWQPEDGPLPSLFLSHGAPPLLDDPEWMAKLLAWSLSMPKPRSILIVSAHWESAPLSLSSSVAAAPLVYDFGGFHPRYYALTYPTPDASALASRVHAVMGDATPVHEHAERGLDHGAWVPLMVMYPLADVPVLQLSLPTEDPGDLLALGGRLRALREEGVLVIGSGFTTHGLPFLTRANAAGEVPTWSSDFDQWAAELLAAGDVDGLAGFRDHAPGMPWCHPTVEHFIPMFVTFGAASAPPASALTTIDGYMMGLSRRSFQLG</sequence>
<evidence type="ECO:0000256" key="3">
    <source>
        <dbReference type="ARBA" id="ARBA00022723"/>
    </source>
</evidence>
<feature type="domain" description="Extradiol ring-cleavage dioxygenase class III enzyme subunit B" evidence="6">
    <location>
        <begin position="65"/>
        <end position="268"/>
    </location>
</feature>
<dbReference type="InterPro" id="IPR014436">
    <property type="entry name" value="Extradiol_dOase_DODA"/>
</dbReference>
<dbReference type="AlphaFoldDB" id="A0A1H1MLB7"/>
<keyword evidence="4" id="KW-0862">Zinc</keyword>
<evidence type="ECO:0000256" key="4">
    <source>
        <dbReference type="ARBA" id="ARBA00022833"/>
    </source>
</evidence>
<dbReference type="SUPFAM" id="SSF53213">
    <property type="entry name" value="LigB-like"/>
    <property type="match status" value="1"/>
</dbReference>
<dbReference type="PANTHER" id="PTHR30096">
    <property type="entry name" value="4,5-DOPA DIOXYGENASE EXTRADIOL-LIKE PROTEIN"/>
    <property type="match status" value="1"/>
</dbReference>
<dbReference type="EMBL" id="LT629749">
    <property type="protein sequence ID" value="SDR87422.1"/>
    <property type="molecule type" value="Genomic_DNA"/>
</dbReference>
<dbReference type="GO" id="GO:0008198">
    <property type="term" value="F:ferrous iron binding"/>
    <property type="evidence" value="ECO:0007669"/>
    <property type="project" value="InterPro"/>
</dbReference>
<reference evidence="7 8" key="1">
    <citation type="submission" date="2016-10" db="EMBL/GenBank/DDBJ databases">
        <authorList>
            <person name="de Groot N.N."/>
        </authorList>
    </citation>
    <scope>NUCLEOTIDE SEQUENCE [LARGE SCALE GENOMIC DNA]</scope>
    <source>
        <strain evidence="7 8">DSM 21741</strain>
    </source>
</reference>
<keyword evidence="8" id="KW-1185">Reference proteome</keyword>
<dbReference type="Pfam" id="PF02900">
    <property type="entry name" value="LigB"/>
    <property type="match status" value="1"/>
</dbReference>
<evidence type="ECO:0000313" key="8">
    <source>
        <dbReference type="Proteomes" id="UP000199092"/>
    </source>
</evidence>
<dbReference type="RefSeq" id="WP_091410133.1">
    <property type="nucleotide sequence ID" value="NZ_LT629749.1"/>
</dbReference>
<comment type="cofactor">
    <cofactor evidence="1">
        <name>Zn(2+)</name>
        <dbReference type="ChEBI" id="CHEBI:29105"/>
    </cofactor>
</comment>
<proteinExistence type="inferred from homology"/>
<keyword evidence="3" id="KW-0479">Metal-binding</keyword>
<dbReference type="InterPro" id="IPR004183">
    <property type="entry name" value="Xdiol_dOase_suB"/>
</dbReference>
<accession>A0A1H1MLB7</accession>
<comment type="similarity">
    <text evidence="2">Belongs to the DODA-type extradiol aromatic ring-opening dioxygenase family.</text>
</comment>
<dbReference type="PIRSF" id="PIRSF006157">
    <property type="entry name" value="Doxgns_DODA"/>
    <property type="match status" value="1"/>
</dbReference>
<evidence type="ECO:0000313" key="7">
    <source>
        <dbReference type="EMBL" id="SDR87422.1"/>
    </source>
</evidence>